<dbReference type="AlphaFoldDB" id="A0A6A4ZAR7"/>
<organism evidence="3">
    <name type="scientific">Aphanomyces stellatus</name>
    <dbReference type="NCBI Taxonomy" id="120398"/>
    <lineage>
        <taxon>Eukaryota</taxon>
        <taxon>Sar</taxon>
        <taxon>Stramenopiles</taxon>
        <taxon>Oomycota</taxon>
        <taxon>Saprolegniomycetes</taxon>
        <taxon>Saprolegniales</taxon>
        <taxon>Verrucalvaceae</taxon>
        <taxon>Aphanomyces</taxon>
    </lineage>
</organism>
<accession>A0A6A4ZAR7</accession>
<protein>
    <recommendedName>
        <fullName evidence="2">WRKY19-like zinc finger domain-containing protein</fullName>
    </recommendedName>
</protein>
<evidence type="ECO:0000259" key="2">
    <source>
        <dbReference type="Pfam" id="PF24906"/>
    </source>
</evidence>
<sequence length="140" mass="14668">MSTTLFALPPPSAFIEGHLPPLTAWLPHTKPSLRLPSLTSILNPTTSPLAPIGAAVTTYNTSSTYYESPSPTTSYSAGSTTSESDFTTHQDEVAGQCLDHACLEPVKHRGYCKKHGGARRCAIPGCTKGVQGGSLCIGHG</sequence>
<evidence type="ECO:0000256" key="1">
    <source>
        <dbReference type="SAM" id="MobiDB-lite"/>
    </source>
</evidence>
<evidence type="ECO:0000313" key="3">
    <source>
        <dbReference type="EMBL" id="KAF0704330.1"/>
    </source>
</evidence>
<feature type="domain" description="WRKY19-like zinc finger" evidence="2">
    <location>
        <begin position="119"/>
        <end position="140"/>
    </location>
</feature>
<name>A0A6A4ZAR7_9STRA</name>
<reference evidence="3" key="1">
    <citation type="submission" date="2019-06" db="EMBL/GenBank/DDBJ databases">
        <title>Genomics analysis of Aphanomyces spp. identifies a new class of oomycete effector associated with host adaptation.</title>
        <authorList>
            <person name="Gaulin E."/>
        </authorList>
    </citation>
    <scope>NUCLEOTIDE SEQUENCE</scope>
    <source>
        <strain evidence="3">CBS 578.67</strain>
    </source>
</reference>
<feature type="non-terminal residue" evidence="3">
    <location>
        <position position="140"/>
    </location>
</feature>
<dbReference type="Pfam" id="PF24906">
    <property type="entry name" value="Zf_WRKY19"/>
    <property type="match status" value="1"/>
</dbReference>
<feature type="compositionally biased region" description="Low complexity" evidence="1">
    <location>
        <begin position="65"/>
        <end position="76"/>
    </location>
</feature>
<comment type="caution">
    <text evidence="3">The sequence shown here is derived from an EMBL/GenBank/DDBJ whole genome shotgun (WGS) entry which is preliminary data.</text>
</comment>
<dbReference type="EMBL" id="VJMH01003938">
    <property type="protein sequence ID" value="KAF0704330.1"/>
    <property type="molecule type" value="Genomic_DNA"/>
</dbReference>
<gene>
    <name evidence="3" type="ORF">As57867_007356</name>
</gene>
<dbReference type="InterPro" id="IPR056866">
    <property type="entry name" value="Znf_WRKY19"/>
</dbReference>
<dbReference type="OrthoDB" id="77038at2759"/>
<proteinExistence type="predicted"/>
<feature type="region of interest" description="Disordered" evidence="1">
    <location>
        <begin position="65"/>
        <end position="86"/>
    </location>
</feature>